<dbReference type="PROSITE" id="PS00166">
    <property type="entry name" value="ENOYL_COA_HYDRATASE"/>
    <property type="match status" value="1"/>
</dbReference>
<dbReference type="InterPro" id="IPR001753">
    <property type="entry name" value="Enoyl-CoA_hydra/iso"/>
</dbReference>
<dbReference type="RefSeq" id="WP_188710864.1">
    <property type="nucleotide sequence ID" value="NZ_BMHO01000001.1"/>
</dbReference>
<evidence type="ECO:0000313" key="5">
    <source>
        <dbReference type="Proteomes" id="UP000633205"/>
    </source>
</evidence>
<dbReference type="PANTHER" id="PTHR42964:SF1">
    <property type="entry name" value="POLYKETIDE BIOSYNTHESIS ENOYL-COA HYDRATASE PKSH-RELATED"/>
    <property type="match status" value="1"/>
</dbReference>
<dbReference type="Gene3D" id="3.90.226.10">
    <property type="entry name" value="2-enoyl-CoA Hydratase, Chain A, domain 1"/>
    <property type="match status" value="1"/>
</dbReference>
<dbReference type="GO" id="GO:0003824">
    <property type="term" value="F:catalytic activity"/>
    <property type="evidence" value="ECO:0007669"/>
    <property type="project" value="InterPro"/>
</dbReference>
<comment type="similarity">
    <text evidence="1 2">Belongs to the enoyl-CoA hydratase/isomerase family.</text>
</comment>
<evidence type="ECO:0000256" key="2">
    <source>
        <dbReference type="RuleBase" id="RU003707"/>
    </source>
</evidence>
<comment type="caution">
    <text evidence="4">The sequence shown here is derived from an EMBL/GenBank/DDBJ whole genome shotgun (WGS) entry which is preliminary data.</text>
</comment>
<keyword evidence="5" id="KW-1185">Reference proteome</keyword>
<reference evidence="4" key="2">
    <citation type="submission" date="2020-09" db="EMBL/GenBank/DDBJ databases">
        <authorList>
            <person name="Sun Q."/>
            <person name="Zhou Y."/>
        </authorList>
    </citation>
    <scope>NUCLEOTIDE SEQUENCE</scope>
    <source>
        <strain evidence="4">CGMCC 1.15152</strain>
    </source>
</reference>
<evidence type="ECO:0000256" key="3">
    <source>
        <dbReference type="SAM" id="MobiDB-lite"/>
    </source>
</evidence>
<evidence type="ECO:0000256" key="1">
    <source>
        <dbReference type="ARBA" id="ARBA00005254"/>
    </source>
</evidence>
<dbReference type="Pfam" id="PF00378">
    <property type="entry name" value="ECH_1"/>
    <property type="match status" value="1"/>
</dbReference>
<dbReference type="InterPro" id="IPR029045">
    <property type="entry name" value="ClpP/crotonase-like_dom_sf"/>
</dbReference>
<gene>
    <name evidence="4" type="primary">hcaA</name>
    <name evidence="4" type="ORF">GCM10010915_06440</name>
</gene>
<dbReference type="GO" id="GO:0008300">
    <property type="term" value="P:isoprenoid catabolic process"/>
    <property type="evidence" value="ECO:0007669"/>
    <property type="project" value="TreeGrafter"/>
</dbReference>
<proteinExistence type="inferred from homology"/>
<dbReference type="CDD" id="cd06558">
    <property type="entry name" value="crotonase-like"/>
    <property type="match status" value="1"/>
</dbReference>
<dbReference type="SUPFAM" id="SSF52096">
    <property type="entry name" value="ClpP/crotonase"/>
    <property type="match status" value="1"/>
</dbReference>
<protein>
    <submittedName>
        <fullName evidence="4">Crotonase</fullName>
    </submittedName>
</protein>
<dbReference type="NCBIfam" id="NF006588">
    <property type="entry name" value="PRK09120.1"/>
    <property type="match status" value="1"/>
</dbReference>
<feature type="compositionally biased region" description="Basic and acidic residues" evidence="3">
    <location>
        <begin position="245"/>
        <end position="262"/>
    </location>
</feature>
<dbReference type="EMBL" id="BMHO01000001">
    <property type="protein sequence ID" value="GGD29035.1"/>
    <property type="molecule type" value="Genomic_DNA"/>
</dbReference>
<accession>A0A916Y384</accession>
<dbReference type="Gene3D" id="6.10.250.2850">
    <property type="match status" value="1"/>
</dbReference>
<dbReference type="InterPro" id="IPR051683">
    <property type="entry name" value="Enoyl-CoA_Hydratase/Isomerase"/>
</dbReference>
<dbReference type="Proteomes" id="UP000633205">
    <property type="component" value="Unassembled WGS sequence"/>
</dbReference>
<feature type="region of interest" description="Disordered" evidence="3">
    <location>
        <begin position="245"/>
        <end position="278"/>
    </location>
</feature>
<evidence type="ECO:0000313" key="4">
    <source>
        <dbReference type="EMBL" id="GGD29035.1"/>
    </source>
</evidence>
<name>A0A916Y384_9MICO</name>
<dbReference type="InterPro" id="IPR018376">
    <property type="entry name" value="Enoyl-CoA_hyd/isom_CS"/>
</dbReference>
<sequence length="278" mass="30715">MSENYECISVDAVDRVATVTLNRPDKRNAMSPQLNSEMRDALTKIRYDDGIDLVVLTGAGDSFTAGMDLKEYFRETEGDPTAFERVRDVAWDWQYNILRNLPQVTIAKVNGWCFGGGFTPLTSCDLAISADEATYGLSEVNWGIIPAGLVTRDVALAMGYRTAMYYILTGEPFDGKRAAEVGLVNESVPRAELDERVAELSSHLKGLNPAVLRTAKETYRHSLDMDYGQAWDYTAAKALQLRARDKEGGRREGMSQFLDKKSFKPGLGAYARPAGSDA</sequence>
<reference evidence="4" key="1">
    <citation type="journal article" date="2014" name="Int. J. Syst. Evol. Microbiol.">
        <title>Complete genome sequence of Corynebacterium casei LMG S-19264T (=DSM 44701T), isolated from a smear-ripened cheese.</title>
        <authorList>
            <consortium name="US DOE Joint Genome Institute (JGI-PGF)"/>
            <person name="Walter F."/>
            <person name="Albersmeier A."/>
            <person name="Kalinowski J."/>
            <person name="Ruckert C."/>
        </authorList>
    </citation>
    <scope>NUCLEOTIDE SEQUENCE</scope>
    <source>
        <strain evidence="4">CGMCC 1.15152</strain>
    </source>
</reference>
<dbReference type="PANTHER" id="PTHR42964">
    <property type="entry name" value="ENOYL-COA HYDRATASE"/>
    <property type="match status" value="1"/>
</dbReference>
<organism evidence="4 5">
    <name type="scientific">Microbacterium faecale</name>
    <dbReference type="NCBI Taxonomy" id="1804630"/>
    <lineage>
        <taxon>Bacteria</taxon>
        <taxon>Bacillati</taxon>
        <taxon>Actinomycetota</taxon>
        <taxon>Actinomycetes</taxon>
        <taxon>Micrococcales</taxon>
        <taxon>Microbacteriaceae</taxon>
        <taxon>Microbacterium</taxon>
    </lineage>
</organism>
<dbReference type="AlphaFoldDB" id="A0A916Y384"/>